<evidence type="ECO:0000256" key="1">
    <source>
        <dbReference type="ARBA" id="ARBA00022514"/>
    </source>
</evidence>
<reference evidence="5 7" key="1">
    <citation type="submission" date="2021-05" db="EMBL/GenBank/DDBJ databases">
        <authorList>
            <person name="Zahm M."/>
            <person name="Klopp C."/>
            <person name="Cabau C."/>
            <person name="Kuhl H."/>
            <person name="Suciu R."/>
            <person name="Ciorpac M."/>
            <person name="Holostenco D."/>
            <person name="Gessner J."/>
            <person name="Wuertz S."/>
            <person name="Hohne C."/>
            <person name="Stock M."/>
            <person name="Gislard M."/>
            <person name="Lluch J."/>
            <person name="Milhes M."/>
            <person name="Lampietro C."/>
            <person name="Lopez Roques C."/>
            <person name="Donnadieu C."/>
            <person name="Du K."/>
            <person name="Schartl M."/>
            <person name="Guiguen Y."/>
        </authorList>
    </citation>
    <scope>NUCLEOTIDE SEQUENCE [LARGE SCALE GENOMIC DNA]</scope>
    <source>
        <strain evidence="5">Hh-F2</strain>
        <tissue evidence="5">Blood</tissue>
    </source>
</reference>
<keyword evidence="3" id="KW-0732">Signal</keyword>
<dbReference type="PANTHER" id="PTHR12015:SF205">
    <property type="entry name" value="C-C MOTIF CHEMOKINE 28"/>
    <property type="match status" value="1"/>
</dbReference>
<dbReference type="Gene3D" id="2.40.50.40">
    <property type="match status" value="1"/>
</dbReference>
<feature type="signal peptide" evidence="3">
    <location>
        <begin position="1"/>
        <end position="36"/>
    </location>
</feature>
<dbReference type="EMBL" id="JAHFZB010000001">
    <property type="protein sequence ID" value="KAK6494643.1"/>
    <property type="molecule type" value="Genomic_DNA"/>
</dbReference>
<evidence type="ECO:0000313" key="6">
    <source>
        <dbReference type="EMBL" id="KAK6494643.1"/>
    </source>
</evidence>
<feature type="domain" description="Chemokine interleukin-8-like" evidence="4">
    <location>
        <begin position="38"/>
        <end position="99"/>
    </location>
</feature>
<feature type="compositionally biased region" description="Basic residues" evidence="2">
    <location>
        <begin position="106"/>
        <end position="120"/>
    </location>
</feature>
<dbReference type="InterPro" id="IPR001811">
    <property type="entry name" value="Chemokine_IL8-like_dom"/>
</dbReference>
<gene>
    <name evidence="6" type="ORF">HHUSO_G1250</name>
    <name evidence="5" type="ORF">HHUSO_G2061</name>
</gene>
<dbReference type="Proteomes" id="UP001369086">
    <property type="component" value="Unassembled WGS sequence"/>
</dbReference>
<accession>A0ABR1A6H3</accession>
<dbReference type="InterPro" id="IPR036048">
    <property type="entry name" value="Interleukin_8-like_sf"/>
</dbReference>
<evidence type="ECO:0000256" key="3">
    <source>
        <dbReference type="SAM" id="SignalP"/>
    </source>
</evidence>
<evidence type="ECO:0000313" key="5">
    <source>
        <dbReference type="EMBL" id="KAK6492681.1"/>
    </source>
</evidence>
<evidence type="ECO:0000256" key="2">
    <source>
        <dbReference type="SAM" id="MobiDB-lite"/>
    </source>
</evidence>
<organism evidence="5 7">
    <name type="scientific">Huso huso</name>
    <name type="common">Beluga</name>
    <name type="synonym">Acipenser huso</name>
    <dbReference type="NCBI Taxonomy" id="61971"/>
    <lineage>
        <taxon>Eukaryota</taxon>
        <taxon>Metazoa</taxon>
        <taxon>Chordata</taxon>
        <taxon>Craniata</taxon>
        <taxon>Vertebrata</taxon>
        <taxon>Euteleostomi</taxon>
        <taxon>Actinopterygii</taxon>
        <taxon>Chondrostei</taxon>
        <taxon>Acipenseriformes</taxon>
        <taxon>Acipenseridae</taxon>
        <taxon>Huso</taxon>
    </lineage>
</organism>
<name>A0ABR1A6H3_HUSHU</name>
<protein>
    <submittedName>
        <fullName evidence="5">C-C motif chemokine 28-like</fullName>
    </submittedName>
</protein>
<comment type="caution">
    <text evidence="5">The sequence shown here is derived from an EMBL/GenBank/DDBJ whole genome shotgun (WGS) entry which is preliminary data.</text>
</comment>
<evidence type="ECO:0000259" key="4">
    <source>
        <dbReference type="SMART" id="SM00199"/>
    </source>
</evidence>
<evidence type="ECO:0000313" key="7">
    <source>
        <dbReference type="Proteomes" id="UP001369086"/>
    </source>
</evidence>
<dbReference type="SMART" id="SM00199">
    <property type="entry name" value="SCY"/>
    <property type="match status" value="1"/>
</dbReference>
<dbReference type="EMBL" id="JAHFZB010000002">
    <property type="protein sequence ID" value="KAK6492681.1"/>
    <property type="molecule type" value="Genomic_DNA"/>
</dbReference>
<proteinExistence type="predicted"/>
<feature type="chain" id="PRO_5045031438" evidence="3">
    <location>
        <begin position="37"/>
        <end position="128"/>
    </location>
</feature>
<dbReference type="SUPFAM" id="SSF54117">
    <property type="entry name" value="Interleukin 8-like chemokines"/>
    <property type="match status" value="1"/>
</dbReference>
<sequence length="128" mass="15152">MHNCLNKPHHHRHTMDLRILALLVIFSAVGITPTEASLASCCSQTGTRIHMRLLKRVNRFDIQKSDGICDIKAVILHYRRKKFCADPENNILKKWIRVWKSGRVNRKHRPGRKNRRRNGKRRLETTFY</sequence>
<dbReference type="InterPro" id="IPR039809">
    <property type="entry name" value="Chemokine_b/g/d"/>
</dbReference>
<keyword evidence="7" id="KW-1185">Reference proteome</keyword>
<dbReference type="PANTHER" id="PTHR12015">
    <property type="entry name" value="SMALL INDUCIBLE CYTOKINE A"/>
    <property type="match status" value="1"/>
</dbReference>
<dbReference type="Pfam" id="PF00048">
    <property type="entry name" value="IL8"/>
    <property type="match status" value="1"/>
</dbReference>
<keyword evidence="1" id="KW-0202">Cytokine</keyword>
<feature type="region of interest" description="Disordered" evidence="2">
    <location>
        <begin position="106"/>
        <end position="128"/>
    </location>
</feature>